<organism evidence="1">
    <name type="scientific">Anguilla anguilla</name>
    <name type="common">European freshwater eel</name>
    <name type="synonym">Muraena anguilla</name>
    <dbReference type="NCBI Taxonomy" id="7936"/>
    <lineage>
        <taxon>Eukaryota</taxon>
        <taxon>Metazoa</taxon>
        <taxon>Chordata</taxon>
        <taxon>Craniata</taxon>
        <taxon>Vertebrata</taxon>
        <taxon>Euteleostomi</taxon>
        <taxon>Actinopterygii</taxon>
        <taxon>Neopterygii</taxon>
        <taxon>Teleostei</taxon>
        <taxon>Anguilliformes</taxon>
        <taxon>Anguillidae</taxon>
        <taxon>Anguilla</taxon>
    </lineage>
</organism>
<dbReference type="EMBL" id="GBXM01066156">
    <property type="protein sequence ID" value="JAH42421.1"/>
    <property type="molecule type" value="Transcribed_RNA"/>
</dbReference>
<protein>
    <submittedName>
        <fullName evidence="1">Uncharacterized protein</fullName>
    </submittedName>
</protein>
<reference evidence="1" key="1">
    <citation type="submission" date="2014-11" db="EMBL/GenBank/DDBJ databases">
        <authorList>
            <person name="Amaro Gonzalez C."/>
        </authorList>
    </citation>
    <scope>NUCLEOTIDE SEQUENCE</scope>
</reference>
<name>A0A0E9SM79_ANGAN</name>
<dbReference type="AlphaFoldDB" id="A0A0E9SM79"/>
<reference evidence="1" key="2">
    <citation type="journal article" date="2015" name="Fish Shellfish Immunol.">
        <title>Early steps in the European eel (Anguilla anguilla)-Vibrio vulnificus interaction in the gills: Role of the RtxA13 toxin.</title>
        <authorList>
            <person name="Callol A."/>
            <person name="Pajuelo D."/>
            <person name="Ebbesson L."/>
            <person name="Teles M."/>
            <person name="MacKenzie S."/>
            <person name="Amaro C."/>
        </authorList>
    </citation>
    <scope>NUCLEOTIDE SEQUENCE</scope>
</reference>
<proteinExistence type="predicted"/>
<accession>A0A0E9SM79</accession>
<evidence type="ECO:0000313" key="1">
    <source>
        <dbReference type="EMBL" id="JAH42421.1"/>
    </source>
</evidence>
<sequence length="35" mass="4209">MRNRGEIGEYKVMFLNFFLLQFRSHAFQVCHCASK</sequence>